<accession>F4RJU4</accession>
<keyword evidence="2" id="KW-0472">Membrane</keyword>
<name>F4RJU4_MELLP</name>
<evidence type="ECO:0000313" key="3">
    <source>
        <dbReference type="EMBL" id="EGG07374.1"/>
    </source>
</evidence>
<dbReference type="InParanoid" id="F4RJU4"/>
<feature type="compositionally biased region" description="Basic residues" evidence="1">
    <location>
        <begin position="401"/>
        <end position="420"/>
    </location>
</feature>
<proteinExistence type="predicted"/>
<dbReference type="GeneID" id="18922757"/>
<feature type="compositionally biased region" description="Polar residues" evidence="1">
    <location>
        <begin position="262"/>
        <end position="287"/>
    </location>
</feature>
<feature type="compositionally biased region" description="Polar residues" evidence="1">
    <location>
        <begin position="149"/>
        <end position="159"/>
    </location>
</feature>
<evidence type="ECO:0000256" key="1">
    <source>
        <dbReference type="SAM" id="MobiDB-lite"/>
    </source>
</evidence>
<keyword evidence="2" id="KW-0812">Transmembrane</keyword>
<feature type="region of interest" description="Disordered" evidence="1">
    <location>
        <begin position="77"/>
        <end position="287"/>
    </location>
</feature>
<organism evidence="4">
    <name type="scientific">Melampsora larici-populina (strain 98AG31 / pathotype 3-4-7)</name>
    <name type="common">Poplar leaf rust fungus</name>
    <dbReference type="NCBI Taxonomy" id="747676"/>
    <lineage>
        <taxon>Eukaryota</taxon>
        <taxon>Fungi</taxon>
        <taxon>Dikarya</taxon>
        <taxon>Basidiomycota</taxon>
        <taxon>Pucciniomycotina</taxon>
        <taxon>Pucciniomycetes</taxon>
        <taxon>Pucciniales</taxon>
        <taxon>Melampsoraceae</taxon>
        <taxon>Melampsora</taxon>
    </lineage>
</organism>
<feature type="compositionally biased region" description="Basic and acidic residues" evidence="1">
    <location>
        <begin position="246"/>
        <end position="261"/>
    </location>
</feature>
<dbReference type="EMBL" id="GL883104">
    <property type="protein sequence ID" value="EGG07374.1"/>
    <property type="molecule type" value="Genomic_DNA"/>
</dbReference>
<gene>
    <name evidence="3" type="ORF">MELLADRAFT_105940</name>
</gene>
<reference evidence="4" key="1">
    <citation type="journal article" date="2011" name="Proc. Natl. Acad. Sci. U.S.A.">
        <title>Obligate biotrophy features unraveled by the genomic analysis of rust fungi.</title>
        <authorList>
            <person name="Duplessis S."/>
            <person name="Cuomo C.A."/>
            <person name="Lin Y.-C."/>
            <person name="Aerts A."/>
            <person name="Tisserant E."/>
            <person name="Veneault-Fourrey C."/>
            <person name="Joly D.L."/>
            <person name="Hacquard S."/>
            <person name="Amselem J."/>
            <person name="Cantarel B.L."/>
            <person name="Chiu R."/>
            <person name="Coutinho P.M."/>
            <person name="Feau N."/>
            <person name="Field M."/>
            <person name="Frey P."/>
            <person name="Gelhaye E."/>
            <person name="Goldberg J."/>
            <person name="Grabherr M.G."/>
            <person name="Kodira C.D."/>
            <person name="Kohler A."/>
            <person name="Kuees U."/>
            <person name="Lindquist E.A."/>
            <person name="Lucas S.M."/>
            <person name="Mago R."/>
            <person name="Mauceli E."/>
            <person name="Morin E."/>
            <person name="Murat C."/>
            <person name="Pangilinan J.L."/>
            <person name="Park R."/>
            <person name="Pearson M."/>
            <person name="Quesneville H."/>
            <person name="Rouhier N."/>
            <person name="Sakthikumar S."/>
            <person name="Salamov A.A."/>
            <person name="Schmutz J."/>
            <person name="Selles B."/>
            <person name="Shapiro H."/>
            <person name="Tanguay P."/>
            <person name="Tuskan G.A."/>
            <person name="Henrissat B."/>
            <person name="Van de Peer Y."/>
            <person name="Rouze P."/>
            <person name="Ellis J.G."/>
            <person name="Dodds P.N."/>
            <person name="Schein J.E."/>
            <person name="Zhong S."/>
            <person name="Hamelin R.C."/>
            <person name="Grigoriev I.V."/>
            <person name="Szabo L.J."/>
            <person name="Martin F."/>
        </authorList>
    </citation>
    <scope>NUCLEOTIDE SEQUENCE [LARGE SCALE GENOMIC DNA]</scope>
    <source>
        <strain evidence="4">98AG31 / pathotype 3-4-7</strain>
    </source>
</reference>
<dbReference type="VEuPathDB" id="FungiDB:MELLADRAFT_105940"/>
<feature type="compositionally biased region" description="Pro residues" evidence="1">
    <location>
        <begin position="116"/>
        <end position="127"/>
    </location>
</feature>
<sequence length="420" mass="46372">MSNKNRMRKVRHLVTRGSNSNVINDALNAILPTLSTKDRESATQTIDKVIEKVPELIKNNKAGSPVVNLIDSVVNSLKDPKDKTNQKTPPPPPPPNPVNEPHGAAKVEAPAKNNPKPSPIEQSPPPQEPKDPIQTLPPEVMSPTPESGDASNSYVSDNTTPKDKPDNNGQPETQDPDISENPQGIQELKEEPKKEETMKEGPVKELTKEAPVQEAPTKAELVKEAASKEAPPKEVSNQQEINPVNKDLRNKLDKGTSESHDLQTGQTALTNQTNNPSSTETEGQKTIQGYSQSVYSAQENQKIPTIQHSNPTIGSGEIAAIITIIFLLISGIISFIILRSRKRQNITKVLMFESVPKPKPNSKAEVEVKTENPKKSRISIPPLMREFYGFPIPGYLEKRKSEKKTHKKRTVGHHHHHNFV</sequence>
<dbReference type="RefSeq" id="XP_007409281.1">
    <property type="nucleotide sequence ID" value="XM_007409219.1"/>
</dbReference>
<evidence type="ECO:0000313" key="4">
    <source>
        <dbReference type="Proteomes" id="UP000001072"/>
    </source>
</evidence>
<dbReference type="Proteomes" id="UP000001072">
    <property type="component" value="Unassembled WGS sequence"/>
</dbReference>
<dbReference type="HOGENOM" id="CLU_653966_0_0_1"/>
<dbReference type="OrthoDB" id="10582534at2759"/>
<feature type="region of interest" description="Disordered" evidence="1">
    <location>
        <begin position="400"/>
        <end position="420"/>
    </location>
</feature>
<keyword evidence="4" id="KW-1185">Reference proteome</keyword>
<dbReference type="AlphaFoldDB" id="F4RJU4"/>
<feature type="compositionally biased region" description="Basic and acidic residues" evidence="1">
    <location>
        <begin position="220"/>
        <end position="232"/>
    </location>
</feature>
<protein>
    <submittedName>
        <fullName evidence="3">Uncharacterized protein</fullName>
    </submittedName>
</protein>
<dbReference type="KEGG" id="mlr:MELLADRAFT_105940"/>
<keyword evidence="2" id="KW-1133">Transmembrane helix</keyword>
<feature type="compositionally biased region" description="Basic and acidic residues" evidence="1">
    <location>
        <begin position="187"/>
        <end position="208"/>
    </location>
</feature>
<evidence type="ECO:0000256" key="2">
    <source>
        <dbReference type="SAM" id="Phobius"/>
    </source>
</evidence>
<feature type="transmembrane region" description="Helical" evidence="2">
    <location>
        <begin position="318"/>
        <end position="338"/>
    </location>
</feature>
<feature type="compositionally biased region" description="Pro residues" evidence="1">
    <location>
        <begin position="88"/>
        <end position="98"/>
    </location>
</feature>